<organism evidence="4 5">
    <name type="scientific">Massilia forsythiae</name>
    <dbReference type="NCBI Taxonomy" id="2728020"/>
    <lineage>
        <taxon>Bacteria</taxon>
        <taxon>Pseudomonadati</taxon>
        <taxon>Pseudomonadota</taxon>
        <taxon>Betaproteobacteria</taxon>
        <taxon>Burkholderiales</taxon>
        <taxon>Oxalobacteraceae</taxon>
        <taxon>Telluria group</taxon>
        <taxon>Massilia</taxon>
    </lineage>
</organism>
<protein>
    <submittedName>
        <fullName evidence="4">Glycosyltransferase family 9 protein</fullName>
    </submittedName>
</protein>
<dbReference type="GO" id="GO:0008713">
    <property type="term" value="F:ADP-heptose-lipopolysaccharide heptosyltransferase activity"/>
    <property type="evidence" value="ECO:0007669"/>
    <property type="project" value="TreeGrafter"/>
</dbReference>
<dbReference type="InterPro" id="IPR051199">
    <property type="entry name" value="LPS_LOS_Heptosyltrfase"/>
</dbReference>
<dbReference type="Proteomes" id="UP000502415">
    <property type="component" value="Chromosome"/>
</dbReference>
<feature type="compositionally biased region" description="Low complexity" evidence="3">
    <location>
        <begin position="87"/>
        <end position="97"/>
    </location>
</feature>
<dbReference type="SUPFAM" id="SSF53756">
    <property type="entry name" value="UDP-Glycosyltransferase/glycogen phosphorylase"/>
    <property type="match status" value="1"/>
</dbReference>
<dbReference type="KEGG" id="mfy:HH212_15135"/>
<name>A0A7Z2W2T9_9BURK</name>
<dbReference type="Pfam" id="PF01075">
    <property type="entry name" value="Glyco_transf_9"/>
    <property type="match status" value="1"/>
</dbReference>
<dbReference type="CDD" id="cd03789">
    <property type="entry name" value="GT9_LPS_heptosyltransferase"/>
    <property type="match status" value="1"/>
</dbReference>
<proteinExistence type="predicted"/>
<evidence type="ECO:0000313" key="5">
    <source>
        <dbReference type="Proteomes" id="UP000502415"/>
    </source>
</evidence>
<evidence type="ECO:0000256" key="2">
    <source>
        <dbReference type="ARBA" id="ARBA00022679"/>
    </source>
</evidence>
<dbReference type="PANTHER" id="PTHR30160:SF1">
    <property type="entry name" value="LIPOPOLYSACCHARIDE 1,2-N-ACETYLGLUCOSAMINETRANSFERASE-RELATED"/>
    <property type="match status" value="1"/>
</dbReference>
<keyword evidence="5" id="KW-1185">Reference proteome</keyword>
<evidence type="ECO:0000313" key="4">
    <source>
        <dbReference type="EMBL" id="QJE03380.1"/>
    </source>
</evidence>
<dbReference type="EMBL" id="CP051685">
    <property type="protein sequence ID" value="QJE03380.1"/>
    <property type="molecule type" value="Genomic_DNA"/>
</dbReference>
<evidence type="ECO:0000256" key="3">
    <source>
        <dbReference type="SAM" id="MobiDB-lite"/>
    </source>
</evidence>
<feature type="region of interest" description="Disordered" evidence="3">
    <location>
        <begin position="71"/>
        <end position="97"/>
    </location>
</feature>
<dbReference type="InterPro" id="IPR002201">
    <property type="entry name" value="Glyco_trans_9"/>
</dbReference>
<sequence>MAPAWRRARRILCVRLDSLGDVLMCTPAMRALRDSVPGRSLTLLASPAGAAAAAFVPEIDDVIVHRAPWMKDGGEGSSGARPDDDMAAGAGPAERPQSAAAPVAGLADALAARAFDAAVIFTTYTQSALPAALLCHLAGIPLRLAHCRENPYRLLSDWVADPEPATMVRHEVQRQLALVKRVGCRTADQRLSFALRPADLDTVRALLRSAGIDPGRPWLLLHPGASAAARRYPPGRWMQAMRLLAQHPGLPLVLTGSAAESALAGQLRDGAGIAAPVHSLAGRLSLGELGAAVRLAAVAITNNTGPAHIAAALGTPVVDLYALTNPQHTPWAVRSRVLFEDVPCRFCFKSSCPMGHHACLDGVAPERIVQAVRELLEPARQADTMPTS</sequence>
<keyword evidence="1" id="KW-0328">Glycosyltransferase</keyword>
<dbReference type="GO" id="GO:0009244">
    <property type="term" value="P:lipopolysaccharide core region biosynthetic process"/>
    <property type="evidence" value="ECO:0007669"/>
    <property type="project" value="TreeGrafter"/>
</dbReference>
<accession>A0A7Z2W2T9</accession>
<dbReference type="Gene3D" id="3.40.50.2000">
    <property type="entry name" value="Glycogen Phosphorylase B"/>
    <property type="match status" value="2"/>
</dbReference>
<dbReference type="PANTHER" id="PTHR30160">
    <property type="entry name" value="TETRAACYLDISACCHARIDE 4'-KINASE-RELATED"/>
    <property type="match status" value="1"/>
</dbReference>
<dbReference type="GO" id="GO:0005829">
    <property type="term" value="C:cytosol"/>
    <property type="evidence" value="ECO:0007669"/>
    <property type="project" value="TreeGrafter"/>
</dbReference>
<dbReference type="AlphaFoldDB" id="A0A7Z2W2T9"/>
<gene>
    <name evidence="4" type="ORF">HH212_15135</name>
</gene>
<keyword evidence="2 4" id="KW-0808">Transferase</keyword>
<reference evidence="4 5" key="1">
    <citation type="submission" date="2020-04" db="EMBL/GenBank/DDBJ databases">
        <title>Genome sequencing of novel species.</title>
        <authorList>
            <person name="Heo J."/>
            <person name="Kim S.-J."/>
            <person name="Kim J.-S."/>
            <person name="Hong S.-B."/>
            <person name="Kwon S.-W."/>
        </authorList>
    </citation>
    <scope>NUCLEOTIDE SEQUENCE [LARGE SCALE GENOMIC DNA]</scope>
    <source>
        <strain evidence="4 5">GN2-R2</strain>
    </source>
</reference>
<evidence type="ECO:0000256" key="1">
    <source>
        <dbReference type="ARBA" id="ARBA00022676"/>
    </source>
</evidence>